<evidence type="ECO:0000256" key="2">
    <source>
        <dbReference type="ARBA" id="ARBA00005417"/>
    </source>
</evidence>
<gene>
    <name evidence="12" type="ORF">PQ472_02520</name>
</gene>
<sequence length="568" mass="62434">MAEPIIQFQDVTFQYDSQAEPTLHNINLTINRGEKILIVGPSGSGKSTLGNLINGLIPHAIPGQIMGKVTVDGEVVQDSSIFDLSLKVGTVLQDPDSQFVGLTTAEDIAFALENDQVATAEMKQRVKAVAGTLGLDNQLSQSPQNLSGGQKQRTSMAGVLIDDGDILLFDEPLAALDPATGKASIKLIDDLHNRLGVTVVIIEHRLEDVLTQPIDRVLVVNDGRITADVTPDALLHSDLLTTIGVRSPLYLQALTAAGVAKDSITGIDSVQTVDAPQLQQRLSDWLEGEPELTKASRREPLLEIRNLDFGYDAQTPIFNQLNLTINKGDMLALVGRNGVGKTTLSQLITGFATPQSGQMRFADTDLLDLSIKERADHIGYIMQDPNQMISKNLIHDEVGLGLDLRGVAPEERDRRVDDALKICGLYAFRHWPISALSFGQKKRVTIASILVLNPEMLILDEPTAGQDWRHYTQMMRFLEQLNREQGITIVLITHDMHLMLEYANRTVVLGDHGIMLDALPAEVLTNRPVIKAASLAETSLYTLADRFNLDPYQFTSQVIASERRSWHE</sequence>
<dbReference type="InterPro" id="IPR003439">
    <property type="entry name" value="ABC_transporter-like_ATP-bd"/>
</dbReference>
<evidence type="ECO:0000256" key="6">
    <source>
        <dbReference type="ARBA" id="ARBA00022741"/>
    </source>
</evidence>
<dbReference type="EMBL" id="CP117884">
    <property type="protein sequence ID" value="WDF83128.1"/>
    <property type="molecule type" value="Genomic_DNA"/>
</dbReference>
<dbReference type="InterPro" id="IPR027417">
    <property type="entry name" value="P-loop_NTPase"/>
</dbReference>
<dbReference type="InterPro" id="IPR050095">
    <property type="entry name" value="ECF_ABC_transporter_ATP-bd"/>
</dbReference>
<name>A0ABY7WSH3_9LACO</name>
<evidence type="ECO:0000313" key="13">
    <source>
        <dbReference type="Proteomes" id="UP001220377"/>
    </source>
</evidence>
<dbReference type="Gene3D" id="3.40.50.300">
    <property type="entry name" value="P-loop containing nucleotide triphosphate hydrolases"/>
    <property type="match status" value="2"/>
</dbReference>
<accession>A0ABY7WSH3</accession>
<evidence type="ECO:0000256" key="4">
    <source>
        <dbReference type="ARBA" id="ARBA00022475"/>
    </source>
</evidence>
<evidence type="ECO:0000256" key="5">
    <source>
        <dbReference type="ARBA" id="ARBA00022737"/>
    </source>
</evidence>
<dbReference type="PROSITE" id="PS00211">
    <property type="entry name" value="ABC_TRANSPORTER_1"/>
    <property type="match status" value="1"/>
</dbReference>
<keyword evidence="4" id="KW-1003">Cell membrane</keyword>
<dbReference type="Pfam" id="PF00005">
    <property type="entry name" value="ABC_tran"/>
    <property type="match status" value="2"/>
</dbReference>
<dbReference type="SMART" id="SM00382">
    <property type="entry name" value="AAA"/>
    <property type="match status" value="2"/>
</dbReference>
<dbReference type="PROSITE" id="PS50893">
    <property type="entry name" value="ABC_TRANSPORTER_2"/>
    <property type="match status" value="2"/>
</dbReference>
<dbReference type="SUPFAM" id="SSF52540">
    <property type="entry name" value="P-loop containing nucleoside triphosphate hydrolases"/>
    <property type="match status" value="2"/>
</dbReference>
<dbReference type="Proteomes" id="UP001220377">
    <property type="component" value="Chromosome"/>
</dbReference>
<organism evidence="12 13">
    <name type="scientific">Lacticaseibacillus pabuli</name>
    <dbReference type="NCBI Taxonomy" id="3025672"/>
    <lineage>
        <taxon>Bacteria</taxon>
        <taxon>Bacillati</taxon>
        <taxon>Bacillota</taxon>
        <taxon>Bacilli</taxon>
        <taxon>Lactobacillales</taxon>
        <taxon>Lactobacillaceae</taxon>
        <taxon>Lacticaseibacillus</taxon>
    </lineage>
</organism>
<evidence type="ECO:0000256" key="3">
    <source>
        <dbReference type="ARBA" id="ARBA00022448"/>
    </source>
</evidence>
<keyword evidence="8" id="KW-1278">Translocase</keyword>
<protein>
    <submittedName>
        <fullName evidence="12">ABC transporter ATP-binding protein</fullName>
    </submittedName>
</protein>
<feature type="domain" description="ABC transporter" evidence="11">
    <location>
        <begin position="302"/>
        <end position="536"/>
    </location>
</feature>
<keyword evidence="7 12" id="KW-0067">ATP-binding</keyword>
<dbReference type="PANTHER" id="PTHR43553">
    <property type="entry name" value="HEAVY METAL TRANSPORTER"/>
    <property type="match status" value="1"/>
</dbReference>
<evidence type="ECO:0000256" key="7">
    <source>
        <dbReference type="ARBA" id="ARBA00022840"/>
    </source>
</evidence>
<feature type="domain" description="ABC transporter" evidence="11">
    <location>
        <begin position="6"/>
        <end position="247"/>
    </location>
</feature>
<dbReference type="InterPro" id="IPR022216">
    <property type="entry name" value="ABC_Co_transporter"/>
</dbReference>
<comment type="similarity">
    <text evidence="2">Belongs to the ABC transporter superfamily.</text>
</comment>
<evidence type="ECO:0000256" key="8">
    <source>
        <dbReference type="ARBA" id="ARBA00022967"/>
    </source>
</evidence>
<comment type="subcellular location">
    <subcellularLocation>
        <location evidence="1">Cell membrane</location>
        <topology evidence="1">Peripheral membrane protein</topology>
    </subcellularLocation>
</comment>
<keyword evidence="5" id="KW-0677">Repeat</keyword>
<keyword evidence="3" id="KW-0813">Transport</keyword>
<evidence type="ECO:0000256" key="1">
    <source>
        <dbReference type="ARBA" id="ARBA00004202"/>
    </source>
</evidence>
<keyword evidence="6" id="KW-0547">Nucleotide-binding</keyword>
<keyword evidence="9" id="KW-0472">Membrane</keyword>
<dbReference type="CDD" id="cd03225">
    <property type="entry name" value="ABC_cobalt_CbiO_domain1"/>
    <property type="match status" value="2"/>
</dbReference>
<dbReference type="NCBIfam" id="NF010167">
    <property type="entry name" value="PRK13648.1"/>
    <property type="match status" value="2"/>
</dbReference>
<keyword evidence="13" id="KW-1185">Reference proteome</keyword>
<comment type="function">
    <text evidence="10">Probably part of an ABC transporter complex. Responsible for energy coupling to the transport system.</text>
</comment>
<dbReference type="InterPro" id="IPR015856">
    <property type="entry name" value="ABC_transpr_CbiO/EcfA_su"/>
</dbReference>
<proteinExistence type="inferred from homology"/>
<evidence type="ECO:0000313" key="12">
    <source>
        <dbReference type="EMBL" id="WDF83128.1"/>
    </source>
</evidence>
<dbReference type="GO" id="GO:0005524">
    <property type="term" value="F:ATP binding"/>
    <property type="evidence" value="ECO:0007669"/>
    <property type="project" value="UniProtKB-KW"/>
</dbReference>
<dbReference type="Pfam" id="PF12558">
    <property type="entry name" value="DUF3744"/>
    <property type="match status" value="1"/>
</dbReference>
<dbReference type="InterPro" id="IPR017871">
    <property type="entry name" value="ABC_transporter-like_CS"/>
</dbReference>
<evidence type="ECO:0000256" key="9">
    <source>
        <dbReference type="ARBA" id="ARBA00023136"/>
    </source>
</evidence>
<dbReference type="RefSeq" id="WP_274261073.1">
    <property type="nucleotide sequence ID" value="NZ_CP117884.1"/>
</dbReference>
<evidence type="ECO:0000259" key="11">
    <source>
        <dbReference type="PROSITE" id="PS50893"/>
    </source>
</evidence>
<dbReference type="InterPro" id="IPR003593">
    <property type="entry name" value="AAA+_ATPase"/>
</dbReference>
<evidence type="ECO:0000256" key="10">
    <source>
        <dbReference type="ARBA" id="ARBA00025157"/>
    </source>
</evidence>
<dbReference type="PANTHER" id="PTHR43553:SF26">
    <property type="entry name" value="ABC TRANSPORTER ATP-BINDING PROTEIN BC_2655-RELATED"/>
    <property type="match status" value="1"/>
</dbReference>
<reference evidence="12 13" key="1">
    <citation type="submission" date="2023-02" db="EMBL/GenBank/DDBJ databases">
        <title>Genome sequence of Lacticaseibacillus sp. KACC 23028.</title>
        <authorList>
            <person name="Kim S."/>
            <person name="Heo J."/>
            <person name="Kwon S.-W."/>
        </authorList>
    </citation>
    <scope>NUCLEOTIDE SEQUENCE [LARGE SCALE GENOMIC DNA]</scope>
    <source>
        <strain evidence="12 13">KACC 23028</strain>
    </source>
</reference>